<dbReference type="PANTHER" id="PTHR44259:SF15">
    <property type="entry name" value="F-BOX PROTEIN KIB2-RELATED"/>
    <property type="match status" value="1"/>
</dbReference>
<protein>
    <recommendedName>
        <fullName evidence="1">F-box domain-containing protein</fullName>
    </recommendedName>
</protein>
<dbReference type="Proteomes" id="UP000288805">
    <property type="component" value="Unassembled WGS sequence"/>
</dbReference>
<dbReference type="Pfam" id="PF12937">
    <property type="entry name" value="F-box-like"/>
    <property type="match status" value="1"/>
</dbReference>
<evidence type="ECO:0000313" key="3">
    <source>
        <dbReference type="Proteomes" id="UP000288805"/>
    </source>
</evidence>
<dbReference type="AlphaFoldDB" id="A0A438JU28"/>
<organism evidence="2 3">
    <name type="scientific">Vitis vinifera</name>
    <name type="common">Grape</name>
    <dbReference type="NCBI Taxonomy" id="29760"/>
    <lineage>
        <taxon>Eukaryota</taxon>
        <taxon>Viridiplantae</taxon>
        <taxon>Streptophyta</taxon>
        <taxon>Embryophyta</taxon>
        <taxon>Tracheophyta</taxon>
        <taxon>Spermatophyta</taxon>
        <taxon>Magnoliopsida</taxon>
        <taxon>eudicotyledons</taxon>
        <taxon>Gunneridae</taxon>
        <taxon>Pentapetalae</taxon>
        <taxon>rosids</taxon>
        <taxon>Vitales</taxon>
        <taxon>Vitaceae</taxon>
        <taxon>Viteae</taxon>
        <taxon>Vitis</taxon>
    </lineage>
</organism>
<dbReference type="InterPro" id="IPR050942">
    <property type="entry name" value="F-box_BR-signaling"/>
</dbReference>
<dbReference type="InterPro" id="IPR001810">
    <property type="entry name" value="F-box_dom"/>
</dbReference>
<evidence type="ECO:0000313" key="2">
    <source>
        <dbReference type="EMBL" id="RVX12453.1"/>
    </source>
</evidence>
<name>A0A438JU28_VITVI</name>
<dbReference type="PANTHER" id="PTHR44259">
    <property type="entry name" value="OS07G0183000 PROTEIN-RELATED"/>
    <property type="match status" value="1"/>
</dbReference>
<accession>A0A438JU28</accession>
<gene>
    <name evidence="2" type="ORF">CK203_011731</name>
</gene>
<reference evidence="2 3" key="1">
    <citation type="journal article" date="2018" name="PLoS Genet.">
        <title>Population sequencing reveals clonal diversity and ancestral inbreeding in the grapevine cultivar Chardonnay.</title>
        <authorList>
            <person name="Roach M.J."/>
            <person name="Johnson D.L."/>
            <person name="Bohlmann J."/>
            <person name="van Vuuren H.J."/>
            <person name="Jones S.J."/>
            <person name="Pretorius I.S."/>
            <person name="Schmidt S.A."/>
            <person name="Borneman A.R."/>
        </authorList>
    </citation>
    <scope>NUCLEOTIDE SEQUENCE [LARGE SCALE GENOMIC DNA]</scope>
    <source>
        <strain evidence="3">cv. Chardonnay</strain>
        <tissue evidence="2">Leaf</tissue>
    </source>
</reference>
<sequence>MDVTDDRNELPEELLELVFMHLQYVQDILRFGVVCRSWSLVASEVTQLFKPSSPILLLPPNNNNKSYRLFSLSMNKGVEIQLEELALCKPGDRVKLEALEHAYLVESSGDLLQVIREVEWEDVDAAHPPRYYTSTFEATLKIHPRGCQDMGVFKLKNQCFEPIFQSNQIWTSPLFWVTPTFSD</sequence>
<feature type="domain" description="F-box" evidence="1">
    <location>
        <begin position="9"/>
        <end position="45"/>
    </location>
</feature>
<dbReference type="EMBL" id="QGNW01000027">
    <property type="protein sequence ID" value="RVX12453.1"/>
    <property type="molecule type" value="Genomic_DNA"/>
</dbReference>
<proteinExistence type="predicted"/>
<dbReference type="InterPro" id="IPR036047">
    <property type="entry name" value="F-box-like_dom_sf"/>
</dbReference>
<dbReference type="SUPFAM" id="SSF81383">
    <property type="entry name" value="F-box domain"/>
    <property type="match status" value="1"/>
</dbReference>
<dbReference type="Gene3D" id="1.20.1280.50">
    <property type="match status" value="1"/>
</dbReference>
<evidence type="ECO:0000259" key="1">
    <source>
        <dbReference type="Pfam" id="PF12937"/>
    </source>
</evidence>
<comment type="caution">
    <text evidence="2">The sequence shown here is derived from an EMBL/GenBank/DDBJ whole genome shotgun (WGS) entry which is preliminary data.</text>
</comment>